<dbReference type="SUPFAM" id="SSF56112">
    <property type="entry name" value="Protein kinase-like (PK-like)"/>
    <property type="match status" value="1"/>
</dbReference>
<reference evidence="8 9" key="1">
    <citation type="submission" date="2019-07" db="EMBL/GenBank/DDBJ databases">
        <title>De Novo Assembly of kiwifruit Actinidia rufa.</title>
        <authorList>
            <person name="Sugita-Konishi S."/>
            <person name="Sato K."/>
            <person name="Mori E."/>
            <person name="Abe Y."/>
            <person name="Kisaki G."/>
            <person name="Hamano K."/>
            <person name="Suezawa K."/>
            <person name="Otani M."/>
            <person name="Fukuda T."/>
            <person name="Manabe T."/>
            <person name="Gomi K."/>
            <person name="Tabuchi M."/>
            <person name="Akimitsu K."/>
            <person name="Kataoka I."/>
        </authorList>
    </citation>
    <scope>NUCLEOTIDE SEQUENCE [LARGE SCALE GENOMIC DNA]</scope>
    <source>
        <strain evidence="9">cv. Fuchu</strain>
    </source>
</reference>
<dbReference type="GO" id="GO:0005524">
    <property type="term" value="F:ATP binding"/>
    <property type="evidence" value="ECO:0007669"/>
    <property type="project" value="UniProtKB-KW"/>
</dbReference>
<evidence type="ECO:0000256" key="1">
    <source>
        <dbReference type="ARBA" id="ARBA00004479"/>
    </source>
</evidence>
<evidence type="ECO:0000256" key="4">
    <source>
        <dbReference type="ARBA" id="ARBA00022741"/>
    </source>
</evidence>
<dbReference type="GO" id="GO:0004714">
    <property type="term" value="F:transmembrane receptor protein tyrosine kinase activity"/>
    <property type="evidence" value="ECO:0007669"/>
    <property type="project" value="InterPro"/>
</dbReference>
<keyword evidence="8" id="KW-0675">Receptor</keyword>
<keyword evidence="5" id="KW-0067">ATP-binding</keyword>
<keyword evidence="3" id="KW-0808">Transferase</keyword>
<dbReference type="Proteomes" id="UP000585474">
    <property type="component" value="Unassembled WGS sequence"/>
</dbReference>
<evidence type="ECO:0000259" key="7">
    <source>
        <dbReference type="PROSITE" id="PS50011"/>
    </source>
</evidence>
<keyword evidence="6" id="KW-0325">Glycoprotein</keyword>
<evidence type="ECO:0000256" key="6">
    <source>
        <dbReference type="ARBA" id="ARBA00023180"/>
    </source>
</evidence>
<comment type="subcellular location">
    <subcellularLocation>
        <location evidence="1">Membrane</location>
        <topology evidence="1">Single-pass type I membrane protein</topology>
    </subcellularLocation>
</comment>
<dbReference type="EMBL" id="BJWL01000029">
    <property type="protein sequence ID" value="GFZ21053.1"/>
    <property type="molecule type" value="Genomic_DNA"/>
</dbReference>
<evidence type="ECO:0000313" key="8">
    <source>
        <dbReference type="EMBL" id="GFZ21053.1"/>
    </source>
</evidence>
<dbReference type="AlphaFoldDB" id="A0A7J0HD60"/>
<dbReference type="FunFam" id="2.60.120.430:FF:000007">
    <property type="entry name" value="FERONIA receptor-like kinase"/>
    <property type="match status" value="1"/>
</dbReference>
<dbReference type="Pfam" id="PF07714">
    <property type="entry name" value="PK_Tyr_Ser-Thr"/>
    <property type="match status" value="1"/>
</dbReference>
<keyword evidence="9" id="KW-1185">Reference proteome</keyword>
<keyword evidence="8" id="KW-0418">Kinase</keyword>
<name>A0A7J0HD60_9ERIC</name>
<dbReference type="PROSITE" id="PS50011">
    <property type="entry name" value="PROTEIN_KINASE_DOM"/>
    <property type="match status" value="1"/>
</dbReference>
<protein>
    <submittedName>
        <fullName evidence="8">Malectin/receptor-like protein kinase family protein</fullName>
    </submittedName>
</protein>
<dbReference type="GO" id="GO:0004674">
    <property type="term" value="F:protein serine/threonine kinase activity"/>
    <property type="evidence" value="ECO:0007669"/>
    <property type="project" value="UniProtKB-KW"/>
</dbReference>
<dbReference type="Pfam" id="PF12819">
    <property type="entry name" value="Malectin_like"/>
    <property type="match status" value="1"/>
</dbReference>
<dbReference type="InterPro" id="IPR011009">
    <property type="entry name" value="Kinase-like_dom_sf"/>
</dbReference>
<dbReference type="Gene3D" id="1.10.510.10">
    <property type="entry name" value="Transferase(Phosphotransferase) domain 1"/>
    <property type="match status" value="1"/>
</dbReference>
<keyword evidence="2" id="KW-0723">Serine/threonine-protein kinase</keyword>
<dbReference type="InterPro" id="IPR000719">
    <property type="entry name" value="Prot_kinase_dom"/>
</dbReference>
<sequence>MAGSGLEISAQNLLSCSNGTVNQLTLKAFHQFSDIGAYRSLPSYPGFERSKAFFTVKAGPYTLLSNFSASLTADALGLKSFVKEFCLNMGENQALTITLFPHPNSPSGSAYAFINGIEIVSMPTGLYYTQSSVPGPLVVGRTYRFHIENSTALEVVQRLNVGGSSILPSQDSGMFREWSEDSNYLIESGVLPISTNIPIKYTSIPAYVAPQKVYQTAWSMGLTQQSNQMNNFTWKLPVDLGFRYLIRLHFCELEYGIREIGQRKFCILMINKQMAEAYADLIEWSGGNGVAVYRDYVVVMEGDRMEGKRDLVIYLRPHCHGGGTKHASDPILNGLEVFKLSNPDNNLAGPNPKPQPLADAKAPKSRKLAISFEGGNAIVNGVIHCHYPGEYCCSPTMFLGRKLWQGKTSRSHPAKKLVVAFYSLRCYRQPTTLMIHSSSVVADLDRPNMGDVVGSLELALANTSELRFLTKRRGLSVLVGLKTSKLMGLCSWVVLICRLWNAPCLSRTKHLCPTKRAELTITKADQSMAFAAKDKDVKRKKGEDWERGYCWANIEILTKLHHVHLLSPMGLCTDEGEMILLYNYMENGSLGDHLFGMDSDPLPWKKRLEICIGAARGLQYLHSGSGQTIIHCNIHPNNILLDHDWVPKVSYLMVSNALVPSSMASSPGYLDPEYANWHAQEFYGWDLKGLFKSCIKGGCIDRIIDPYLMGKIAPEFRTEQLQETLEDHIQFGSEAEGAATEISFKAAVIQAYNDALFNGDGFITTDTGGMSFSTAASCHSEMSYGMRFPSGSYDYEMSCVRLDDSDYYSSNLAR</sequence>
<dbReference type="OrthoDB" id="1720310at2759"/>
<evidence type="ECO:0000256" key="2">
    <source>
        <dbReference type="ARBA" id="ARBA00022527"/>
    </source>
</evidence>
<evidence type="ECO:0000256" key="3">
    <source>
        <dbReference type="ARBA" id="ARBA00022679"/>
    </source>
</evidence>
<gene>
    <name evidence="8" type="ORF">Acr_29g0002150</name>
</gene>
<evidence type="ECO:0000256" key="5">
    <source>
        <dbReference type="ARBA" id="ARBA00022840"/>
    </source>
</evidence>
<keyword evidence="4" id="KW-0547">Nucleotide-binding</keyword>
<accession>A0A7J0HD60</accession>
<dbReference type="InterPro" id="IPR001245">
    <property type="entry name" value="Ser-Thr/Tyr_kinase_cat_dom"/>
</dbReference>
<dbReference type="PANTHER" id="PTHR34590">
    <property type="entry name" value="OS03G0124300 PROTEIN-RELATED"/>
    <property type="match status" value="1"/>
</dbReference>
<evidence type="ECO:0000313" key="9">
    <source>
        <dbReference type="Proteomes" id="UP000585474"/>
    </source>
</evidence>
<dbReference type="InterPro" id="IPR024788">
    <property type="entry name" value="Malectin-like_Carb-bd_dom"/>
</dbReference>
<organism evidence="8 9">
    <name type="scientific">Actinidia rufa</name>
    <dbReference type="NCBI Taxonomy" id="165716"/>
    <lineage>
        <taxon>Eukaryota</taxon>
        <taxon>Viridiplantae</taxon>
        <taxon>Streptophyta</taxon>
        <taxon>Embryophyta</taxon>
        <taxon>Tracheophyta</taxon>
        <taxon>Spermatophyta</taxon>
        <taxon>Magnoliopsida</taxon>
        <taxon>eudicotyledons</taxon>
        <taxon>Gunneridae</taxon>
        <taxon>Pentapetalae</taxon>
        <taxon>asterids</taxon>
        <taxon>Ericales</taxon>
        <taxon>Actinidiaceae</taxon>
        <taxon>Actinidia</taxon>
    </lineage>
</organism>
<feature type="domain" description="Protein kinase" evidence="7">
    <location>
        <begin position="481"/>
        <end position="814"/>
    </location>
</feature>
<proteinExistence type="predicted"/>
<comment type="caution">
    <text evidence="8">The sequence shown here is derived from an EMBL/GenBank/DDBJ whole genome shotgun (WGS) entry which is preliminary data.</text>
</comment>
<dbReference type="InterPro" id="IPR045272">
    <property type="entry name" value="ANXUR1/2-like"/>
</dbReference>
<dbReference type="Gene3D" id="2.60.120.430">
    <property type="entry name" value="Galactose-binding lectin"/>
    <property type="match status" value="1"/>
</dbReference>
<dbReference type="GO" id="GO:0016020">
    <property type="term" value="C:membrane"/>
    <property type="evidence" value="ECO:0007669"/>
    <property type="project" value="UniProtKB-SubCell"/>
</dbReference>
<dbReference type="PANTHER" id="PTHR34590:SF5">
    <property type="entry name" value="OS04G0586500 PROTEIN"/>
    <property type="match status" value="1"/>
</dbReference>